<comment type="similarity">
    <text evidence="9">Belongs to the bacterial CoaD family.</text>
</comment>
<keyword evidence="7 9" id="KW-0173">Coenzyme A biosynthesis</keyword>
<dbReference type="InterPro" id="IPR001980">
    <property type="entry name" value="PPAT"/>
</dbReference>
<evidence type="ECO:0000313" key="12">
    <source>
        <dbReference type="Proteomes" id="UP001597183"/>
    </source>
</evidence>
<dbReference type="InterPro" id="IPR004821">
    <property type="entry name" value="Cyt_trans-like"/>
</dbReference>
<feature type="binding site" evidence="9">
    <location>
        <begin position="10"/>
        <end position="11"/>
    </location>
    <ligand>
        <name>ATP</name>
        <dbReference type="ChEBI" id="CHEBI:30616"/>
    </ligand>
</feature>
<name>A0ABW4AUA0_9ACTN</name>
<accession>A0ABW4AUA0</accession>
<dbReference type="Proteomes" id="UP001597183">
    <property type="component" value="Unassembled WGS sequence"/>
</dbReference>
<keyword evidence="5 9" id="KW-0067">ATP-binding</keyword>
<evidence type="ECO:0000256" key="4">
    <source>
        <dbReference type="ARBA" id="ARBA00022741"/>
    </source>
</evidence>
<dbReference type="PANTHER" id="PTHR21342:SF1">
    <property type="entry name" value="PHOSPHOPANTETHEINE ADENYLYLTRANSFERASE"/>
    <property type="match status" value="1"/>
</dbReference>
<keyword evidence="4 9" id="KW-0547">Nucleotide-binding</keyword>
<evidence type="ECO:0000256" key="5">
    <source>
        <dbReference type="ARBA" id="ARBA00022840"/>
    </source>
</evidence>
<reference evidence="12" key="1">
    <citation type="journal article" date="2019" name="Int. J. Syst. Evol. Microbiol.">
        <title>The Global Catalogue of Microorganisms (GCM) 10K type strain sequencing project: providing services to taxonomists for standard genome sequencing and annotation.</title>
        <authorList>
            <consortium name="The Broad Institute Genomics Platform"/>
            <consortium name="The Broad Institute Genome Sequencing Center for Infectious Disease"/>
            <person name="Wu L."/>
            <person name="Ma J."/>
        </authorList>
    </citation>
    <scope>NUCLEOTIDE SEQUENCE [LARGE SCALE GENOMIC DNA]</scope>
    <source>
        <strain evidence="12">CCM 7526</strain>
    </source>
</reference>
<feature type="binding site" evidence="9">
    <location>
        <position position="42"/>
    </location>
    <ligand>
        <name>substrate</name>
    </ligand>
</feature>
<dbReference type="EMBL" id="JBHTMK010000081">
    <property type="protein sequence ID" value="MFD1374350.1"/>
    <property type="molecule type" value="Genomic_DNA"/>
</dbReference>
<keyword evidence="2 9" id="KW-0808">Transferase</keyword>
<keyword evidence="6 9" id="KW-0460">Magnesium</keyword>
<dbReference type="InterPro" id="IPR014729">
    <property type="entry name" value="Rossmann-like_a/b/a_fold"/>
</dbReference>
<evidence type="ECO:0000256" key="3">
    <source>
        <dbReference type="ARBA" id="ARBA00022695"/>
    </source>
</evidence>
<protein>
    <recommendedName>
        <fullName evidence="9">Phosphopantetheine adenylyltransferase</fullName>
        <ecNumber evidence="9">2.7.7.3</ecNumber>
    </recommendedName>
    <alternativeName>
        <fullName evidence="9">Dephospho-CoA pyrophosphorylase</fullName>
    </alternativeName>
    <alternativeName>
        <fullName evidence="9">Pantetheine-phosphate adenylyltransferase</fullName>
        <shortName evidence="9">PPAT</shortName>
    </alternativeName>
</protein>
<dbReference type="GO" id="GO:0004595">
    <property type="term" value="F:pantetheine-phosphate adenylyltransferase activity"/>
    <property type="evidence" value="ECO:0007669"/>
    <property type="project" value="UniProtKB-EC"/>
</dbReference>
<feature type="binding site" evidence="9">
    <location>
        <begin position="90"/>
        <end position="92"/>
    </location>
    <ligand>
        <name>ATP</name>
        <dbReference type="ChEBI" id="CHEBI:30616"/>
    </ligand>
</feature>
<dbReference type="NCBIfam" id="TIGR01510">
    <property type="entry name" value="coaD_prev_kdtB"/>
    <property type="match status" value="1"/>
</dbReference>
<feature type="binding site" evidence="9">
    <location>
        <position position="89"/>
    </location>
    <ligand>
        <name>substrate</name>
    </ligand>
</feature>
<gene>
    <name evidence="9 11" type="primary">coaD</name>
    <name evidence="11" type="ORF">ACFQ5G_54245</name>
</gene>
<comment type="catalytic activity">
    <reaction evidence="8 9">
        <text>(R)-4'-phosphopantetheine + ATP + H(+) = 3'-dephospho-CoA + diphosphate</text>
        <dbReference type="Rhea" id="RHEA:19801"/>
        <dbReference type="ChEBI" id="CHEBI:15378"/>
        <dbReference type="ChEBI" id="CHEBI:30616"/>
        <dbReference type="ChEBI" id="CHEBI:33019"/>
        <dbReference type="ChEBI" id="CHEBI:57328"/>
        <dbReference type="ChEBI" id="CHEBI:61723"/>
        <dbReference type="EC" id="2.7.7.3"/>
    </reaction>
</comment>
<comment type="cofactor">
    <cofactor evidence="9">
        <name>Mg(2+)</name>
        <dbReference type="ChEBI" id="CHEBI:18420"/>
    </cofactor>
</comment>
<keyword evidence="3 9" id="KW-0548">Nucleotidyltransferase</keyword>
<feature type="binding site" evidence="9">
    <location>
        <position position="75"/>
    </location>
    <ligand>
        <name>substrate</name>
    </ligand>
</feature>
<evidence type="ECO:0000313" key="11">
    <source>
        <dbReference type="EMBL" id="MFD1374350.1"/>
    </source>
</evidence>
<feature type="site" description="Transition state stabilizer" evidence="9">
    <location>
        <position position="18"/>
    </location>
</feature>
<keyword evidence="1 9" id="KW-0963">Cytoplasm</keyword>
<dbReference type="HAMAP" id="MF_00151">
    <property type="entry name" value="PPAT_bact"/>
    <property type="match status" value="1"/>
</dbReference>
<dbReference type="PRINTS" id="PR01020">
    <property type="entry name" value="LPSBIOSNTHSS"/>
</dbReference>
<evidence type="ECO:0000256" key="2">
    <source>
        <dbReference type="ARBA" id="ARBA00022679"/>
    </source>
</evidence>
<comment type="pathway">
    <text evidence="9">Cofactor biosynthesis; coenzyme A biosynthesis; CoA from (R)-pantothenate: step 4/5.</text>
</comment>
<evidence type="ECO:0000256" key="1">
    <source>
        <dbReference type="ARBA" id="ARBA00022490"/>
    </source>
</evidence>
<proteinExistence type="inferred from homology"/>
<dbReference type="EC" id="2.7.7.3" evidence="9"/>
<feature type="domain" description="Cytidyltransferase-like" evidence="10">
    <location>
        <begin position="6"/>
        <end position="133"/>
    </location>
</feature>
<dbReference type="Pfam" id="PF01467">
    <property type="entry name" value="CTP_transf_like"/>
    <property type="match status" value="1"/>
</dbReference>
<keyword evidence="12" id="KW-1185">Reference proteome</keyword>
<evidence type="ECO:0000256" key="6">
    <source>
        <dbReference type="ARBA" id="ARBA00022842"/>
    </source>
</evidence>
<dbReference type="RefSeq" id="WP_317795082.1">
    <property type="nucleotide sequence ID" value="NZ_AP028461.1"/>
</dbReference>
<evidence type="ECO:0000256" key="8">
    <source>
        <dbReference type="ARBA" id="ARBA00029346"/>
    </source>
</evidence>
<comment type="subcellular location">
    <subcellularLocation>
        <location evidence="9">Cytoplasm</location>
    </subcellularLocation>
</comment>
<dbReference type="PANTHER" id="PTHR21342">
    <property type="entry name" value="PHOSPHOPANTETHEINE ADENYLYLTRANSFERASE"/>
    <property type="match status" value="1"/>
</dbReference>
<dbReference type="NCBIfam" id="TIGR00125">
    <property type="entry name" value="cyt_tran_rel"/>
    <property type="match status" value="1"/>
</dbReference>
<organism evidence="11 12">
    <name type="scientific">Actinoplanes sichuanensis</name>
    <dbReference type="NCBI Taxonomy" id="512349"/>
    <lineage>
        <taxon>Bacteria</taxon>
        <taxon>Bacillati</taxon>
        <taxon>Actinomycetota</taxon>
        <taxon>Actinomycetes</taxon>
        <taxon>Micromonosporales</taxon>
        <taxon>Micromonosporaceae</taxon>
        <taxon>Actinoplanes</taxon>
    </lineage>
</organism>
<evidence type="ECO:0000256" key="7">
    <source>
        <dbReference type="ARBA" id="ARBA00022993"/>
    </source>
</evidence>
<feature type="binding site" evidence="9">
    <location>
        <position position="18"/>
    </location>
    <ligand>
        <name>ATP</name>
        <dbReference type="ChEBI" id="CHEBI:30616"/>
    </ligand>
</feature>
<evidence type="ECO:0000259" key="10">
    <source>
        <dbReference type="Pfam" id="PF01467"/>
    </source>
</evidence>
<feature type="binding site" evidence="9">
    <location>
        <begin position="123"/>
        <end position="129"/>
    </location>
    <ligand>
        <name>ATP</name>
        <dbReference type="ChEBI" id="CHEBI:30616"/>
    </ligand>
</feature>
<comment type="subunit">
    <text evidence="9">Homohexamer.</text>
</comment>
<sequence length="135" mass="14936">MPPHAVYPGTFDPFTAGHLDVVDRARRLFTRVTVLVAVNADKNPTATQHDRVTHLRAMLPPDWDNVHAAAWSGLTVDYCRTHHGDVIIRGLRNQADMRHELPLAAMNEHLGVTTLFLPARPELATTSSTMARALA</sequence>
<feature type="binding site" evidence="9">
    <location>
        <position position="100"/>
    </location>
    <ligand>
        <name>ATP</name>
        <dbReference type="ChEBI" id="CHEBI:30616"/>
    </ligand>
</feature>
<feature type="binding site" evidence="9">
    <location>
        <position position="10"/>
    </location>
    <ligand>
        <name>substrate</name>
    </ligand>
</feature>
<comment type="function">
    <text evidence="9">Reversibly transfers an adenylyl group from ATP to 4'-phosphopantetheine, yielding dephospho-CoA (dPCoA) and pyrophosphate.</text>
</comment>
<dbReference type="SUPFAM" id="SSF52374">
    <property type="entry name" value="Nucleotidylyl transferase"/>
    <property type="match status" value="1"/>
</dbReference>
<evidence type="ECO:0000256" key="9">
    <source>
        <dbReference type="HAMAP-Rule" id="MF_00151"/>
    </source>
</evidence>
<comment type="caution">
    <text evidence="11">The sequence shown here is derived from an EMBL/GenBank/DDBJ whole genome shotgun (WGS) entry which is preliminary data.</text>
</comment>
<dbReference type="Gene3D" id="3.40.50.620">
    <property type="entry name" value="HUPs"/>
    <property type="match status" value="1"/>
</dbReference>